<proteinExistence type="predicted"/>
<protein>
    <submittedName>
        <fullName evidence="1">15110_t:CDS:1</fullName>
    </submittedName>
</protein>
<dbReference type="AlphaFoldDB" id="A0A9N9I5H9"/>
<keyword evidence="2" id="KW-1185">Reference proteome</keyword>
<sequence>RVKNSLFIFIKHFLNVIDILTDCDVRYTKELDYSDEIVR</sequence>
<reference evidence="1" key="1">
    <citation type="submission" date="2021-06" db="EMBL/GenBank/DDBJ databases">
        <authorList>
            <person name="Kallberg Y."/>
            <person name="Tangrot J."/>
            <person name="Rosling A."/>
        </authorList>
    </citation>
    <scope>NUCLEOTIDE SEQUENCE</scope>
    <source>
        <strain evidence="1">IN212</strain>
    </source>
</reference>
<dbReference type="EMBL" id="CAJVPZ010025508">
    <property type="protein sequence ID" value="CAG8722613.1"/>
    <property type="molecule type" value="Genomic_DNA"/>
</dbReference>
<comment type="caution">
    <text evidence="1">The sequence shown here is derived from an EMBL/GenBank/DDBJ whole genome shotgun (WGS) entry which is preliminary data.</text>
</comment>
<name>A0A9N9I5H9_9GLOM</name>
<organism evidence="1 2">
    <name type="scientific">Racocetra fulgida</name>
    <dbReference type="NCBI Taxonomy" id="60492"/>
    <lineage>
        <taxon>Eukaryota</taxon>
        <taxon>Fungi</taxon>
        <taxon>Fungi incertae sedis</taxon>
        <taxon>Mucoromycota</taxon>
        <taxon>Glomeromycotina</taxon>
        <taxon>Glomeromycetes</taxon>
        <taxon>Diversisporales</taxon>
        <taxon>Gigasporaceae</taxon>
        <taxon>Racocetra</taxon>
    </lineage>
</organism>
<feature type="non-terminal residue" evidence="1">
    <location>
        <position position="1"/>
    </location>
</feature>
<gene>
    <name evidence="1" type="ORF">RFULGI_LOCUS11566</name>
</gene>
<evidence type="ECO:0000313" key="2">
    <source>
        <dbReference type="Proteomes" id="UP000789396"/>
    </source>
</evidence>
<dbReference type="Proteomes" id="UP000789396">
    <property type="component" value="Unassembled WGS sequence"/>
</dbReference>
<accession>A0A9N9I5H9</accession>
<evidence type="ECO:0000313" key="1">
    <source>
        <dbReference type="EMBL" id="CAG8722613.1"/>
    </source>
</evidence>